<feature type="transmembrane region" description="Helical" evidence="2">
    <location>
        <begin position="228"/>
        <end position="246"/>
    </location>
</feature>
<evidence type="ECO:0000313" key="4">
    <source>
        <dbReference type="EMBL" id="KAK1743083.1"/>
    </source>
</evidence>
<evidence type="ECO:0000313" key="5">
    <source>
        <dbReference type="Proteomes" id="UP001224775"/>
    </source>
</evidence>
<evidence type="ECO:0000256" key="2">
    <source>
        <dbReference type="SAM" id="Phobius"/>
    </source>
</evidence>
<dbReference type="Proteomes" id="UP001224775">
    <property type="component" value="Unassembled WGS sequence"/>
</dbReference>
<name>A0AAD9DEU1_9STRA</name>
<feature type="compositionally biased region" description="Polar residues" evidence="1">
    <location>
        <begin position="77"/>
        <end position="91"/>
    </location>
</feature>
<sequence length="441" mass="48580">MPSLNSSIYCCALIIATPLVAEAFSTVDGSATTNTASGKTNKQQRVATVALAAVGLSSLNDDDDDTSDGSNNLFRGSLNSRQRRQTYQMHHSSSRDDFALRMQSEQSSWRDEDNLDDDNDDQNDEDLITATDSSSNNTRRKFLSTMLATTTTAALTTATTTTTANAYEQAYPIELTSTPYGIPETSSNSLTKLQQERLSNKKAKVAQTQNELTNDPLGLQQMLDNPKMFGLTVSGATMWGLALWLVTGSRSNPLVTPVANVLFNEKEEEWLQDRNDGYFGDLPLSLMIILSALFVWLGVLLDRVVYFLAEGDAAVSLQLAGVSVIGGAVWEVGRLAAKEKAPTRVEYERDVLLYQEFDEFALKRLIVGQGSCHRSDVISAFRRYNPKYRRADSEQYPLADIEIERILRQWNRQFGSGSEMSSAGFFSGITVDGAADAFAPR</sequence>
<feature type="compositionally biased region" description="Acidic residues" evidence="1">
    <location>
        <begin position="113"/>
        <end position="127"/>
    </location>
</feature>
<feature type="transmembrane region" description="Helical" evidence="2">
    <location>
        <begin position="282"/>
        <end position="301"/>
    </location>
</feature>
<organism evidence="4 5">
    <name type="scientific">Skeletonema marinoi</name>
    <dbReference type="NCBI Taxonomy" id="267567"/>
    <lineage>
        <taxon>Eukaryota</taxon>
        <taxon>Sar</taxon>
        <taxon>Stramenopiles</taxon>
        <taxon>Ochrophyta</taxon>
        <taxon>Bacillariophyta</taxon>
        <taxon>Coscinodiscophyceae</taxon>
        <taxon>Thalassiosirophycidae</taxon>
        <taxon>Thalassiosirales</taxon>
        <taxon>Skeletonemataceae</taxon>
        <taxon>Skeletonema</taxon>
        <taxon>Skeletonema marinoi-dohrnii complex</taxon>
    </lineage>
</organism>
<dbReference type="AlphaFoldDB" id="A0AAD9DEU1"/>
<evidence type="ECO:0000256" key="1">
    <source>
        <dbReference type="SAM" id="MobiDB-lite"/>
    </source>
</evidence>
<gene>
    <name evidence="4" type="ORF">QTG54_006680</name>
</gene>
<keyword evidence="5" id="KW-1185">Reference proteome</keyword>
<keyword evidence="2" id="KW-0812">Transmembrane</keyword>
<feature type="chain" id="PRO_5041992846" evidence="3">
    <location>
        <begin position="24"/>
        <end position="441"/>
    </location>
</feature>
<proteinExistence type="predicted"/>
<comment type="caution">
    <text evidence="4">The sequence shown here is derived from an EMBL/GenBank/DDBJ whole genome shotgun (WGS) entry which is preliminary data.</text>
</comment>
<evidence type="ECO:0000256" key="3">
    <source>
        <dbReference type="SAM" id="SignalP"/>
    </source>
</evidence>
<protein>
    <submittedName>
        <fullName evidence="4">Uncharacterized protein</fullName>
    </submittedName>
</protein>
<reference evidence="4" key="1">
    <citation type="submission" date="2023-06" db="EMBL/GenBank/DDBJ databases">
        <title>Survivors Of The Sea: Transcriptome response of Skeletonema marinoi to long-term dormancy.</title>
        <authorList>
            <person name="Pinder M.I.M."/>
            <person name="Kourtchenko O."/>
            <person name="Robertson E.K."/>
            <person name="Larsson T."/>
            <person name="Maumus F."/>
            <person name="Osuna-Cruz C.M."/>
            <person name="Vancaester E."/>
            <person name="Stenow R."/>
            <person name="Vandepoele K."/>
            <person name="Ploug H."/>
            <person name="Bruchert V."/>
            <person name="Godhe A."/>
            <person name="Topel M."/>
        </authorList>
    </citation>
    <scope>NUCLEOTIDE SEQUENCE</scope>
    <source>
        <strain evidence="4">R05AC</strain>
    </source>
</reference>
<accession>A0AAD9DEU1</accession>
<keyword evidence="2" id="KW-1133">Transmembrane helix</keyword>
<feature type="region of interest" description="Disordered" evidence="1">
    <location>
        <begin position="58"/>
        <end position="135"/>
    </location>
</feature>
<keyword evidence="2" id="KW-0472">Membrane</keyword>
<keyword evidence="3" id="KW-0732">Signal</keyword>
<dbReference type="EMBL" id="JATAAI010000010">
    <property type="protein sequence ID" value="KAK1743083.1"/>
    <property type="molecule type" value="Genomic_DNA"/>
</dbReference>
<feature type="signal peptide" evidence="3">
    <location>
        <begin position="1"/>
        <end position="23"/>
    </location>
</feature>